<dbReference type="GeneID" id="25740788"/>
<organism evidence="7 8">
    <name type="scientific">Monoraphidium neglectum</name>
    <dbReference type="NCBI Taxonomy" id="145388"/>
    <lineage>
        <taxon>Eukaryota</taxon>
        <taxon>Viridiplantae</taxon>
        <taxon>Chlorophyta</taxon>
        <taxon>core chlorophytes</taxon>
        <taxon>Chlorophyceae</taxon>
        <taxon>CS clade</taxon>
        <taxon>Sphaeropleales</taxon>
        <taxon>Selenastraceae</taxon>
        <taxon>Monoraphidium</taxon>
    </lineage>
</organism>
<dbReference type="InterPro" id="IPR045004">
    <property type="entry name" value="ECH_dom"/>
</dbReference>
<dbReference type="CDD" id="cd06558">
    <property type="entry name" value="crotonase-like"/>
    <property type="match status" value="1"/>
</dbReference>
<dbReference type="Pfam" id="PF16113">
    <property type="entry name" value="ECH_2"/>
    <property type="match status" value="1"/>
</dbReference>
<feature type="domain" description="Enoyl-CoA hydratase/isomerase" evidence="6">
    <location>
        <begin position="20"/>
        <end position="289"/>
    </location>
</feature>
<evidence type="ECO:0000256" key="5">
    <source>
        <dbReference type="SAM" id="MobiDB-lite"/>
    </source>
</evidence>
<dbReference type="RefSeq" id="XP_013899071.1">
    <property type="nucleotide sequence ID" value="XM_014043617.1"/>
</dbReference>
<protein>
    <recommendedName>
        <fullName evidence="2 4">3-hydroxyisobutyryl-CoA hydrolase</fullName>
        <shortName evidence="4">HIB-CoA hydrolase</shortName>
        <shortName evidence="4">HIBYL-CoA-H</shortName>
        <ecNumber evidence="2 4">3.1.2.4</ecNumber>
    </recommendedName>
    <alternativeName>
        <fullName evidence="4">3-hydroxyisobutyryl-coenzyme A hydrolase</fullName>
    </alternativeName>
</protein>
<feature type="compositionally biased region" description="Polar residues" evidence="5">
    <location>
        <begin position="382"/>
        <end position="410"/>
    </location>
</feature>
<proteinExistence type="inferred from homology"/>
<comment type="catalytic activity">
    <reaction evidence="1 4">
        <text>3-hydroxy-2-methylpropanoyl-CoA + H2O = 3-hydroxy-2-methylpropanoate + CoA + H(+)</text>
        <dbReference type="Rhea" id="RHEA:20888"/>
        <dbReference type="ChEBI" id="CHEBI:11805"/>
        <dbReference type="ChEBI" id="CHEBI:15377"/>
        <dbReference type="ChEBI" id="CHEBI:15378"/>
        <dbReference type="ChEBI" id="CHEBI:57287"/>
        <dbReference type="ChEBI" id="CHEBI:57340"/>
        <dbReference type="EC" id="3.1.2.4"/>
    </reaction>
</comment>
<feature type="compositionally biased region" description="Low complexity" evidence="5">
    <location>
        <begin position="336"/>
        <end position="348"/>
    </location>
</feature>
<dbReference type="InterPro" id="IPR032259">
    <property type="entry name" value="HIBYL-CoA-H"/>
</dbReference>
<dbReference type="Proteomes" id="UP000054498">
    <property type="component" value="Unassembled WGS sequence"/>
</dbReference>
<evidence type="ECO:0000313" key="7">
    <source>
        <dbReference type="EMBL" id="KIZ00052.1"/>
    </source>
</evidence>
<dbReference type="KEGG" id="mng:MNEG_7912"/>
<reference evidence="7 8" key="1">
    <citation type="journal article" date="2013" name="BMC Genomics">
        <title>Reconstruction of the lipid metabolism for the microalga Monoraphidium neglectum from its genome sequence reveals characteristics suitable for biofuel production.</title>
        <authorList>
            <person name="Bogen C."/>
            <person name="Al-Dilaimi A."/>
            <person name="Albersmeier A."/>
            <person name="Wichmann J."/>
            <person name="Grundmann M."/>
            <person name="Rupp O."/>
            <person name="Lauersen K.J."/>
            <person name="Blifernez-Klassen O."/>
            <person name="Kalinowski J."/>
            <person name="Goesmann A."/>
            <person name="Mussgnug J.H."/>
            <person name="Kruse O."/>
        </authorList>
    </citation>
    <scope>NUCLEOTIDE SEQUENCE [LARGE SCALE GENOMIC DNA]</scope>
    <source>
        <strain evidence="7 8">SAG 48.87</strain>
    </source>
</reference>
<dbReference type="NCBIfam" id="NF004127">
    <property type="entry name" value="PRK05617.1"/>
    <property type="match status" value="1"/>
</dbReference>
<dbReference type="AlphaFoldDB" id="A0A0D2MH93"/>
<feature type="region of interest" description="Disordered" evidence="5">
    <location>
        <begin position="324"/>
        <end position="410"/>
    </location>
</feature>
<dbReference type="OrthoDB" id="16820at2759"/>
<comment type="pathway">
    <text evidence="4">Amino-acid degradation; L-valine degradation.</text>
</comment>
<gene>
    <name evidence="7" type="ORF">MNEG_7912</name>
</gene>
<evidence type="ECO:0000259" key="6">
    <source>
        <dbReference type="Pfam" id="PF16113"/>
    </source>
</evidence>
<dbReference type="PANTHER" id="PTHR43176:SF3">
    <property type="entry name" value="3-HYDROXYISOBUTYRYL-COA HYDROLASE, MITOCHONDRIAL"/>
    <property type="match status" value="1"/>
</dbReference>
<feature type="non-terminal residue" evidence="7">
    <location>
        <position position="410"/>
    </location>
</feature>
<dbReference type="GO" id="GO:0003860">
    <property type="term" value="F:3-hydroxyisobutyryl-CoA hydrolase activity"/>
    <property type="evidence" value="ECO:0007669"/>
    <property type="project" value="UniProtKB-UniRule"/>
</dbReference>
<sequence>MAAAAPSSEEVLATVSDGIGEITLNRPAALNALNINMIRRLLRVYAEWGRPGSGVNCIVVRGAGGKAFCAGGDVKSNVLAARSGDTASALEFFREEYTMNAAIGRLAPPHVALIDGIVMGGGCGASMHGAFRVATERTLFAMPETAIGLFPDVGMMQLLAALPGEAGPWLALTGARLRGHELKEFGLATHYLPSAQLPDLISRLRALGPRAADPSAVCAALAAAEAAAGPSPPPSRAAARRPLVDSLFACGNGSVGGGVERVSEAVQGAQLEGDDEAWRRETQQQLERMGLADCLEADWALVGHFVEGEADYWEGVRARLIDKDEAPSTSRDRARPPNAARAPAALQPRRARARAPAKMNKTMGGSYHNLAALEEARFSDARQVSTGPSPLGQAAQSGSALSLDSQSGRA</sequence>
<dbReference type="EMBL" id="KK101666">
    <property type="protein sequence ID" value="KIZ00052.1"/>
    <property type="molecule type" value="Genomic_DNA"/>
</dbReference>
<dbReference type="PANTHER" id="PTHR43176">
    <property type="entry name" value="3-HYDROXYISOBUTYRYL-COA HYDROLASE-RELATED"/>
    <property type="match status" value="1"/>
</dbReference>
<evidence type="ECO:0000256" key="2">
    <source>
        <dbReference type="ARBA" id="ARBA00011915"/>
    </source>
</evidence>
<accession>A0A0D2MH93</accession>
<dbReference type="InterPro" id="IPR029045">
    <property type="entry name" value="ClpP/crotonase-like_dom_sf"/>
</dbReference>
<dbReference type="SUPFAM" id="SSF52096">
    <property type="entry name" value="ClpP/crotonase"/>
    <property type="match status" value="1"/>
</dbReference>
<feature type="compositionally biased region" description="Basic and acidic residues" evidence="5">
    <location>
        <begin position="324"/>
        <end position="335"/>
    </location>
</feature>
<keyword evidence="3 4" id="KW-0378">Hydrolase</keyword>
<evidence type="ECO:0000313" key="8">
    <source>
        <dbReference type="Proteomes" id="UP000054498"/>
    </source>
</evidence>
<evidence type="ECO:0000256" key="3">
    <source>
        <dbReference type="ARBA" id="ARBA00022801"/>
    </source>
</evidence>
<evidence type="ECO:0000256" key="4">
    <source>
        <dbReference type="RuleBase" id="RU369070"/>
    </source>
</evidence>
<keyword evidence="8" id="KW-1185">Reference proteome</keyword>
<dbReference type="EC" id="3.1.2.4" evidence="2 4"/>
<evidence type="ECO:0000256" key="1">
    <source>
        <dbReference type="ARBA" id="ARBA00001709"/>
    </source>
</evidence>
<name>A0A0D2MH93_9CHLO</name>
<dbReference type="Gene3D" id="3.90.226.10">
    <property type="entry name" value="2-enoyl-CoA Hydratase, Chain A, domain 1"/>
    <property type="match status" value="1"/>
</dbReference>
<comment type="function">
    <text evidence="4">Hydrolyzes 3-hydroxyisobutyryl-CoA (HIBYL-CoA), a saline catabolite. Has high activity toward isobutyryl-CoA. Could be an isobutyryl-CoA dehydrogenase that functions in valine catabolism.</text>
</comment>
<comment type="similarity">
    <text evidence="4">Belongs to the enoyl-CoA hydratase/isomerase family.</text>
</comment>
<dbReference type="STRING" id="145388.A0A0D2MH93"/>
<dbReference type="GO" id="GO:0006574">
    <property type="term" value="P:L-valine catabolic process"/>
    <property type="evidence" value="ECO:0007669"/>
    <property type="project" value="UniProtKB-UniRule"/>
</dbReference>